<keyword evidence="3" id="KW-0963">Cytoplasm</keyword>
<evidence type="ECO:0000313" key="5">
    <source>
        <dbReference type="Proteomes" id="UP000730618"/>
    </source>
</evidence>
<dbReference type="InterPro" id="IPR010084">
    <property type="entry name" value="FabZ"/>
</dbReference>
<dbReference type="PANTHER" id="PTHR30272">
    <property type="entry name" value="3-HYDROXYACYL-[ACYL-CARRIER-PROTEIN] DEHYDRATASE"/>
    <property type="match status" value="1"/>
</dbReference>
<keyword evidence="3" id="KW-0441">Lipid A biosynthesis</keyword>
<organism evidence="4 5">
    <name type="scientific">Paenibacillus allorhizosphaerae</name>
    <dbReference type="NCBI Taxonomy" id="2849866"/>
    <lineage>
        <taxon>Bacteria</taxon>
        <taxon>Bacillati</taxon>
        <taxon>Bacillota</taxon>
        <taxon>Bacilli</taxon>
        <taxon>Bacillales</taxon>
        <taxon>Paenibacillaceae</taxon>
        <taxon>Paenibacillus</taxon>
    </lineage>
</organism>
<evidence type="ECO:0000256" key="3">
    <source>
        <dbReference type="HAMAP-Rule" id="MF_00406"/>
    </source>
</evidence>
<reference evidence="4 5" key="1">
    <citation type="submission" date="2021-06" db="EMBL/GenBank/DDBJ databases">
        <authorList>
            <person name="Criscuolo A."/>
        </authorList>
    </citation>
    <scope>NUCLEOTIDE SEQUENCE [LARGE SCALE GENOMIC DNA]</scope>
    <source>
        <strain evidence="5">CIP 111802</strain>
    </source>
</reference>
<evidence type="ECO:0000256" key="2">
    <source>
        <dbReference type="ARBA" id="ARBA00023239"/>
    </source>
</evidence>
<dbReference type="NCBIfam" id="TIGR01750">
    <property type="entry name" value="fabZ"/>
    <property type="match status" value="1"/>
</dbReference>
<comment type="catalytic activity">
    <reaction evidence="1 3">
        <text>a (3R)-hydroxyacyl-[ACP] = a (2E)-enoyl-[ACP] + H2O</text>
        <dbReference type="Rhea" id="RHEA:13097"/>
        <dbReference type="Rhea" id="RHEA-COMP:9925"/>
        <dbReference type="Rhea" id="RHEA-COMP:9945"/>
        <dbReference type="ChEBI" id="CHEBI:15377"/>
        <dbReference type="ChEBI" id="CHEBI:78784"/>
        <dbReference type="ChEBI" id="CHEBI:78827"/>
        <dbReference type="EC" id="4.2.1.59"/>
    </reaction>
</comment>
<name>A0ABM8VTX3_9BACL</name>
<dbReference type="EC" id="4.2.1.59" evidence="3"/>
<comment type="caution">
    <text evidence="4">The sequence shown here is derived from an EMBL/GenBank/DDBJ whole genome shotgun (WGS) entry which is preliminary data.</text>
</comment>
<sequence length="142" mass="15511">MLDIARIKEIIPHRNPFLLVDRILEVNEGKRAVGIKNVTINEPYFLGHFPGYPIMPGVLIVEALAQVGGIAMSNGESSNQKIGLLTGIDTCRFKRQVKPGDQLLLVFDIIRTKGQIVKGKGVATVNNELVCEAVIMVAFSSI</sequence>
<dbReference type="HAMAP" id="MF_00406">
    <property type="entry name" value="FabZ"/>
    <property type="match status" value="1"/>
</dbReference>
<dbReference type="NCBIfam" id="NF000582">
    <property type="entry name" value="PRK00006.1"/>
    <property type="match status" value="1"/>
</dbReference>
<comment type="similarity">
    <text evidence="3">Belongs to the thioester dehydratase family. FabZ subfamily.</text>
</comment>
<dbReference type="EMBL" id="CAJVCE010000040">
    <property type="protein sequence ID" value="CAG7658147.1"/>
    <property type="molecule type" value="Genomic_DNA"/>
</dbReference>
<dbReference type="InterPro" id="IPR013114">
    <property type="entry name" value="FabA_FabZ"/>
</dbReference>
<dbReference type="RefSeq" id="WP_218103097.1">
    <property type="nucleotide sequence ID" value="NZ_CAJVCE010000040.1"/>
</dbReference>
<proteinExistence type="inferred from homology"/>
<gene>
    <name evidence="4" type="primary">fabZ_2</name>
    <name evidence="3" type="synonym">fabZ</name>
    <name evidence="4" type="ORF">PAECIP111802_06964</name>
</gene>
<evidence type="ECO:0000313" key="4">
    <source>
        <dbReference type="EMBL" id="CAG7658147.1"/>
    </source>
</evidence>
<feature type="active site" evidence="3">
    <location>
        <position position="48"/>
    </location>
</feature>
<accession>A0ABM8VTX3</accession>
<dbReference type="GO" id="GO:0019171">
    <property type="term" value="F:(3R)-hydroxyacyl-[acyl-carrier-protein] dehydratase activity"/>
    <property type="evidence" value="ECO:0007669"/>
    <property type="project" value="UniProtKB-EC"/>
</dbReference>
<keyword evidence="3" id="KW-0444">Lipid biosynthesis</keyword>
<protein>
    <recommendedName>
        <fullName evidence="3">3-hydroxyacyl-[acyl-carrier-protein] dehydratase FabZ</fullName>
        <ecNumber evidence="3">4.2.1.59</ecNumber>
    </recommendedName>
    <alternativeName>
        <fullName evidence="3">(3R)-hydroxymyristoyl-[acyl-carrier-protein] dehydratase</fullName>
        <shortName evidence="3">(3R)-hydroxymyristoyl-ACP dehydrase</shortName>
    </alternativeName>
    <alternativeName>
        <fullName evidence="3">Beta-hydroxyacyl-ACP dehydratase</fullName>
    </alternativeName>
</protein>
<dbReference type="Proteomes" id="UP000730618">
    <property type="component" value="Unassembled WGS sequence"/>
</dbReference>
<comment type="function">
    <text evidence="3">Involved in unsaturated fatty acids biosynthesis. Catalyzes the dehydration of short chain beta-hydroxyacyl-ACPs and long chain saturated and unsaturated beta-hydroxyacyl-ACPs.</text>
</comment>
<keyword evidence="3" id="KW-0443">Lipid metabolism</keyword>
<keyword evidence="5" id="KW-1185">Reference proteome</keyword>
<dbReference type="CDD" id="cd01288">
    <property type="entry name" value="FabZ"/>
    <property type="match status" value="1"/>
</dbReference>
<keyword evidence="2 3" id="KW-0456">Lyase</keyword>
<dbReference type="PANTHER" id="PTHR30272:SF1">
    <property type="entry name" value="3-HYDROXYACYL-[ACYL-CARRIER-PROTEIN] DEHYDRATASE"/>
    <property type="match status" value="1"/>
</dbReference>
<evidence type="ECO:0000256" key="1">
    <source>
        <dbReference type="ARBA" id="ARBA00001055"/>
    </source>
</evidence>
<comment type="subcellular location">
    <subcellularLocation>
        <location evidence="3">Cytoplasm</location>
    </subcellularLocation>
</comment>
<dbReference type="Pfam" id="PF07977">
    <property type="entry name" value="FabA"/>
    <property type="match status" value="1"/>
</dbReference>